<accession>A0AAE3EHS9</accession>
<dbReference type="RefSeq" id="WP_230755647.1">
    <property type="nucleotide sequence ID" value="NZ_JAINWA010000003.1"/>
</dbReference>
<gene>
    <name evidence="1" type="ORF">K7J14_09610</name>
</gene>
<dbReference type="EMBL" id="JAINWA010000003">
    <property type="protein sequence ID" value="MCD1654954.1"/>
    <property type="molecule type" value="Genomic_DNA"/>
</dbReference>
<comment type="caution">
    <text evidence="1">The sequence shown here is derived from an EMBL/GenBank/DDBJ whole genome shotgun (WGS) entry which is preliminary data.</text>
</comment>
<sequence length="281" mass="29771">MKKIVAIFQIAVLTAGLSATDVVIEALGSNQAFDENGETKAELPSFGAAIRISDKIQENLEGSISYESDPAYGNTLSARASLRTSYMEVSAGPSFGVMNQGSTEGAVGVLFQPGLGIGFSVTVPGIVVARADTDFALPAPGDTGGKVYLQRSSATAGFYLPNVLCSAGIHQRINTESGNRISGTTDYGFYAEAFRKGSSFRIGMDFIYRVMDYYVAPDHADNRKLGNLVIGGGLTWAPKADFSVFAKGSGALYTFSLGDPVDGLEQFLFDFRGGVRFQIGN</sequence>
<proteinExistence type="predicted"/>
<dbReference type="Proteomes" id="UP001198163">
    <property type="component" value="Unassembled WGS sequence"/>
</dbReference>
<protein>
    <submittedName>
        <fullName evidence="1">Uncharacterized protein</fullName>
    </submittedName>
</protein>
<evidence type="ECO:0000313" key="1">
    <source>
        <dbReference type="EMBL" id="MCD1654954.1"/>
    </source>
</evidence>
<evidence type="ECO:0000313" key="2">
    <source>
        <dbReference type="Proteomes" id="UP001198163"/>
    </source>
</evidence>
<keyword evidence="2" id="KW-1185">Reference proteome</keyword>
<name>A0AAE3EHS9_9SPIR</name>
<reference evidence="1" key="1">
    <citation type="submission" date="2021-08" db="EMBL/GenBank/DDBJ databases">
        <title>Comparative analyses of Brucepasteria parasyntrophica and Teretinema zuelzerae.</title>
        <authorList>
            <person name="Song Y."/>
            <person name="Brune A."/>
        </authorList>
    </citation>
    <scope>NUCLEOTIDE SEQUENCE</scope>
    <source>
        <strain evidence="1">DSM 1903</strain>
    </source>
</reference>
<organism evidence="1 2">
    <name type="scientific">Teretinema zuelzerae</name>
    <dbReference type="NCBI Taxonomy" id="156"/>
    <lineage>
        <taxon>Bacteria</taxon>
        <taxon>Pseudomonadati</taxon>
        <taxon>Spirochaetota</taxon>
        <taxon>Spirochaetia</taxon>
        <taxon>Spirochaetales</taxon>
        <taxon>Treponemataceae</taxon>
        <taxon>Teretinema</taxon>
    </lineage>
</organism>
<dbReference type="AlphaFoldDB" id="A0AAE3EHS9"/>